<dbReference type="GO" id="GO:0097361">
    <property type="term" value="C:cytosolic [4Fe-4S] assembly targeting complex"/>
    <property type="evidence" value="ECO:0007669"/>
    <property type="project" value="TreeGrafter"/>
</dbReference>
<reference evidence="2" key="1">
    <citation type="submission" date="2021-01" db="EMBL/GenBank/DDBJ databases">
        <authorList>
            <consortium name="Genoscope - CEA"/>
            <person name="William W."/>
        </authorList>
    </citation>
    <scope>NUCLEOTIDE SEQUENCE</scope>
</reference>
<name>A0A8S1N9L2_PARPR</name>
<comment type="caution">
    <text evidence="2">The sequence shown here is derived from an EMBL/GenBank/DDBJ whole genome shotgun (WGS) entry which is preliminary data.</text>
</comment>
<sequence length="440" mass="51358">MNTQSIVSQLGDKIQECLEGFQQELDSSYSRIEAFLDQLSLIPNTPVPQNNDNFVSQVIQISQPLIQILANQVIHELKPLINLNIQEQIQQTQLQLQQQLIQKQKISQPIIIDHQHQLNLKSFTYNLLQSKSIKQSENCQAIAINKDNSIVLAGCNKLIKVFKFQQEILKQTQLLNEHTGDVTTLNFMQKQNQFVSGSQYGQIIIWSMNENIQWVCQQKLNAHSQYINCLVISNNEQFIISGSNDKTIKFWYQQCQQFLCQQTILDHTQNVEGLSLNDLQNRLISCGYDNLILIIERLSQDQKWNVVQRIQVQQFGRRICFIGDNVFTFQPTLKQHMHVYEMNSTNKQYSKTKEIDVKSGYNGCDYWFPQQFIKKKSLVVNKNGQNVNLIRKNQNGDFITQQSIDFGHNNIYGQMSEDGEYLMTWDEKSKEIQIRKYYQE</sequence>
<proteinExistence type="predicted"/>
<dbReference type="PROSITE" id="PS50294">
    <property type="entry name" value="WD_REPEATS_REGION"/>
    <property type="match status" value="2"/>
</dbReference>
<dbReference type="AlphaFoldDB" id="A0A8S1N9L2"/>
<feature type="repeat" description="WD" evidence="1">
    <location>
        <begin position="175"/>
        <end position="209"/>
    </location>
</feature>
<protein>
    <submittedName>
        <fullName evidence="2">Uncharacterized protein</fullName>
    </submittedName>
</protein>
<dbReference type="Pfam" id="PF00400">
    <property type="entry name" value="WD40"/>
    <property type="match status" value="3"/>
</dbReference>
<feature type="repeat" description="WD" evidence="1">
    <location>
        <begin position="220"/>
        <end position="251"/>
    </location>
</feature>
<gene>
    <name evidence="2" type="ORF">PPRIM_AZ9-3.1.T0750007</name>
</gene>
<evidence type="ECO:0000256" key="1">
    <source>
        <dbReference type="PROSITE-ProRule" id="PRU00221"/>
    </source>
</evidence>
<dbReference type="PANTHER" id="PTHR19920">
    <property type="entry name" value="WD40 PROTEIN CIAO1"/>
    <property type="match status" value="1"/>
</dbReference>
<dbReference type="InterPro" id="IPR001680">
    <property type="entry name" value="WD40_rpt"/>
</dbReference>
<dbReference type="EMBL" id="CAJJDM010000078">
    <property type="protein sequence ID" value="CAD8085715.1"/>
    <property type="molecule type" value="Genomic_DNA"/>
</dbReference>
<dbReference type="PANTHER" id="PTHR19920:SF0">
    <property type="entry name" value="CYTOSOLIC IRON-SULFUR PROTEIN ASSEMBLY PROTEIN CIAO1-RELATED"/>
    <property type="match status" value="1"/>
</dbReference>
<keyword evidence="1" id="KW-0853">WD repeat</keyword>
<dbReference type="SMART" id="SM00320">
    <property type="entry name" value="WD40"/>
    <property type="match status" value="4"/>
</dbReference>
<organism evidence="2 3">
    <name type="scientific">Paramecium primaurelia</name>
    <dbReference type="NCBI Taxonomy" id="5886"/>
    <lineage>
        <taxon>Eukaryota</taxon>
        <taxon>Sar</taxon>
        <taxon>Alveolata</taxon>
        <taxon>Ciliophora</taxon>
        <taxon>Intramacronucleata</taxon>
        <taxon>Oligohymenophorea</taxon>
        <taxon>Peniculida</taxon>
        <taxon>Parameciidae</taxon>
        <taxon>Paramecium</taxon>
    </lineage>
</organism>
<evidence type="ECO:0000313" key="3">
    <source>
        <dbReference type="Proteomes" id="UP000688137"/>
    </source>
</evidence>
<dbReference type="Proteomes" id="UP000688137">
    <property type="component" value="Unassembled WGS sequence"/>
</dbReference>
<dbReference type="GO" id="GO:0016226">
    <property type="term" value="P:iron-sulfur cluster assembly"/>
    <property type="evidence" value="ECO:0007669"/>
    <property type="project" value="TreeGrafter"/>
</dbReference>
<accession>A0A8S1N9L2</accession>
<evidence type="ECO:0000313" key="2">
    <source>
        <dbReference type="EMBL" id="CAD8085715.1"/>
    </source>
</evidence>
<dbReference type="PROSITE" id="PS50082">
    <property type="entry name" value="WD_REPEATS_2"/>
    <property type="match status" value="2"/>
</dbReference>
<keyword evidence="3" id="KW-1185">Reference proteome</keyword>